<dbReference type="AlphaFoldDB" id="A0A3F3PKS8"/>
<protein>
    <submittedName>
        <fullName evidence="1">Uncharacterized protein</fullName>
    </submittedName>
</protein>
<sequence>MIPGRQAFYKDRLNLGLSLSTDDICPSCHRYSLPVRFFVRDLEENIMISLRIGETPRRLRASPNCMQWFIEEQKLDCAFGSPNHGIPLQVECPDCDGRRTARGRKRKYVDI</sequence>
<keyword evidence="2" id="KW-1185">Reference proteome</keyword>
<dbReference type="EMBL" id="KZ852088">
    <property type="protein sequence ID" value="RDH27540.1"/>
    <property type="molecule type" value="Genomic_DNA"/>
</dbReference>
<reference evidence="1 2" key="1">
    <citation type="submission" date="2018-07" db="EMBL/GenBank/DDBJ databases">
        <title>The genomes of Aspergillus section Nigri reveals drivers in fungal speciation.</title>
        <authorList>
            <consortium name="DOE Joint Genome Institute"/>
            <person name="Vesth T.C."/>
            <person name="Nybo J."/>
            <person name="Theobald S."/>
            <person name="Brandl J."/>
            <person name="Frisvad J.C."/>
            <person name="Nielsen K.F."/>
            <person name="Lyhne E.K."/>
            <person name="Kogle M.E."/>
            <person name="Kuo A."/>
            <person name="Riley R."/>
            <person name="Clum A."/>
            <person name="Nolan M."/>
            <person name="Lipzen A."/>
            <person name="Salamov A."/>
            <person name="Henrissat B."/>
            <person name="Wiebenga A."/>
            <person name="De vries R.P."/>
            <person name="Grigoriev I.V."/>
            <person name="Mortensen U.H."/>
            <person name="Andersen M.R."/>
            <person name="Baker S.E."/>
        </authorList>
    </citation>
    <scope>NUCLEOTIDE SEQUENCE [LARGE SCALE GENOMIC DNA]</scope>
    <source>
        <strain evidence="1 2">CBS 139.54b</strain>
    </source>
</reference>
<organism evidence="1 2">
    <name type="scientific">Aspergillus welwitschiae</name>
    <dbReference type="NCBI Taxonomy" id="1341132"/>
    <lineage>
        <taxon>Eukaryota</taxon>
        <taxon>Fungi</taxon>
        <taxon>Dikarya</taxon>
        <taxon>Ascomycota</taxon>
        <taxon>Pezizomycotina</taxon>
        <taxon>Eurotiomycetes</taxon>
        <taxon>Eurotiomycetidae</taxon>
        <taxon>Eurotiales</taxon>
        <taxon>Aspergillaceae</taxon>
        <taxon>Aspergillus</taxon>
        <taxon>Aspergillus subgen. Circumdati</taxon>
    </lineage>
</organism>
<dbReference type="RefSeq" id="XP_026620562.1">
    <property type="nucleotide sequence ID" value="XM_026768176.1"/>
</dbReference>
<dbReference type="GeneID" id="38136532"/>
<evidence type="ECO:0000313" key="2">
    <source>
        <dbReference type="Proteomes" id="UP000253729"/>
    </source>
</evidence>
<evidence type="ECO:0000313" key="1">
    <source>
        <dbReference type="EMBL" id="RDH27540.1"/>
    </source>
</evidence>
<dbReference type="STRING" id="1341132.A0A3F3PKS8"/>
<accession>A0A3F3PKS8</accession>
<dbReference type="Proteomes" id="UP000253729">
    <property type="component" value="Unassembled WGS sequence"/>
</dbReference>
<gene>
    <name evidence="1" type="ORF">BDQ94DRAFT_153722</name>
</gene>
<proteinExistence type="predicted"/>
<name>A0A3F3PKS8_9EURO</name>